<dbReference type="Gene3D" id="6.20.150.10">
    <property type="match status" value="1"/>
</dbReference>
<organism evidence="3 4">
    <name type="scientific">Escherichia coli</name>
    <dbReference type="NCBI Taxonomy" id="562"/>
    <lineage>
        <taxon>Bacteria</taxon>
        <taxon>Pseudomonadati</taxon>
        <taxon>Pseudomonadota</taxon>
        <taxon>Gammaproteobacteria</taxon>
        <taxon>Enterobacterales</taxon>
        <taxon>Enterobacteriaceae</taxon>
        <taxon>Escherichia</taxon>
    </lineage>
</organism>
<evidence type="ECO:0000313" key="3">
    <source>
        <dbReference type="EMBL" id="EFM8156698.1"/>
    </source>
</evidence>
<dbReference type="Gene3D" id="2.40.50.230">
    <property type="entry name" value="Gp5 N-terminal domain"/>
    <property type="match status" value="1"/>
</dbReference>
<evidence type="ECO:0000259" key="2">
    <source>
        <dbReference type="Pfam" id="PF18715"/>
    </source>
</evidence>
<proteinExistence type="predicted"/>
<reference evidence="3 4" key="1">
    <citation type="submission" date="2020-02" db="EMBL/GenBank/DDBJ databases">
        <authorList>
            <consortium name="PulseNet: The National Subtyping Network for Foodborne Disease Surveillance"/>
            <person name="Tarr C.L."/>
            <person name="Trees E."/>
            <person name="Katz L.S."/>
            <person name="Carleton-Romer H.A."/>
            <person name="Stroika S."/>
            <person name="Kucerova Z."/>
            <person name="Roache K.F."/>
            <person name="Sabol A.L."/>
            <person name="Besser J."/>
            <person name="Gerner-Smidt P."/>
        </authorList>
    </citation>
    <scope>NUCLEOTIDE SEQUENCE [LARGE SCALE GENOMIC DNA]</scope>
    <source>
        <strain evidence="3 4">PNUSAE002719</strain>
    </source>
</reference>
<evidence type="ECO:0000313" key="4">
    <source>
        <dbReference type="Proteomes" id="UP000555763"/>
    </source>
</evidence>
<dbReference type="InterPro" id="IPR037026">
    <property type="entry name" value="Vgr_OB-fold_dom_sf"/>
</dbReference>
<sequence>MNAEIMRLLENMIRVGVISDVDLKNWRVRVTSGGLTTDWLRWNCSRAGVFKIWLPPSRGEQVLLLCPGGNPETAMVVGSLYSTDNPAPGTQQDEIIITAPDGASFRYNARESVLDVTGIKTARVTAETRITLETPLVECTQHLKTRTFELTDGGTLKGDVTHSGGSLTSNGVVTHTHTHTGVQSGGSQTGGPQ</sequence>
<dbReference type="AlphaFoldDB" id="A0A828NXU1"/>
<dbReference type="NCBIfam" id="TIGR01644">
    <property type="entry name" value="phage_P2_V"/>
    <property type="match status" value="1"/>
</dbReference>
<dbReference type="EMBL" id="AATLZG010000037">
    <property type="protein sequence ID" value="EFM8156698.1"/>
    <property type="molecule type" value="Genomic_DNA"/>
</dbReference>
<dbReference type="Proteomes" id="UP000555763">
    <property type="component" value="Unassembled WGS sequence"/>
</dbReference>
<dbReference type="Pfam" id="PF04717">
    <property type="entry name" value="Phage_base_V"/>
    <property type="match status" value="1"/>
</dbReference>
<dbReference type="InterPro" id="IPR006531">
    <property type="entry name" value="Gp5/Vgr_OB"/>
</dbReference>
<evidence type="ECO:0000259" key="1">
    <source>
        <dbReference type="Pfam" id="PF04717"/>
    </source>
</evidence>
<name>A0A828NXU1_ECOLX</name>
<dbReference type="InterPro" id="IPR040629">
    <property type="entry name" value="Phage_spike"/>
</dbReference>
<dbReference type="Pfam" id="PF18946">
    <property type="entry name" value="Apex"/>
    <property type="match status" value="1"/>
</dbReference>
<accession>A0A828NXU1</accession>
<dbReference type="InterPro" id="IPR044033">
    <property type="entry name" value="GpV-like_apex"/>
</dbReference>
<gene>
    <name evidence="3" type="ORF">A5U30_004416</name>
</gene>
<dbReference type="Pfam" id="PF18715">
    <property type="entry name" value="Phage_spike"/>
    <property type="match status" value="1"/>
</dbReference>
<dbReference type="InterPro" id="IPR013046">
    <property type="entry name" value="GpV/Gp45"/>
</dbReference>
<feature type="domain" description="Gp5/Type VI secretion system Vgr protein OB-fold" evidence="1">
    <location>
        <begin position="15"/>
        <end position="81"/>
    </location>
</feature>
<comment type="caution">
    <text evidence="3">The sequence shown here is derived from an EMBL/GenBank/DDBJ whole genome shotgun (WGS) entry which is preliminary data.</text>
</comment>
<protein>
    <submittedName>
        <fullName evidence="3">Phage baseplate assembly protein V</fullName>
    </submittedName>
</protein>
<feature type="domain" description="Phage spike trimer" evidence="2">
    <location>
        <begin position="118"/>
        <end position="170"/>
    </location>
</feature>